<comment type="caution">
    <text evidence="1">The sequence shown here is derived from an EMBL/GenBank/DDBJ whole genome shotgun (WGS) entry which is preliminary data.</text>
</comment>
<name>A0A2J6WHL9_9BACT</name>
<accession>A0A2J6WHL9</accession>
<sequence length="72" mass="8239">MANKTLNSNITYNGKVYHVQTEIVGDKVLTQIFFKGRILFSYRSDFVDFQTTNKQHRTAEAAILKGKVTIND</sequence>
<reference evidence="1 2" key="1">
    <citation type="submission" date="2018-01" db="EMBL/GenBank/DDBJ databases">
        <title>Metagenomic assembled genomes from two thermal pools in the Uzon Caldera, Kamchatka, Russia.</title>
        <authorList>
            <person name="Wilkins L."/>
            <person name="Ettinger C."/>
        </authorList>
    </citation>
    <scope>NUCLEOTIDE SEQUENCE [LARGE SCALE GENOMIC DNA]</scope>
    <source>
        <strain evidence="1">ZAV-05</strain>
    </source>
</reference>
<dbReference type="EMBL" id="PNIN01000062">
    <property type="protein sequence ID" value="PMP69840.1"/>
    <property type="molecule type" value="Genomic_DNA"/>
</dbReference>
<gene>
    <name evidence="1" type="ORF">C0187_06290</name>
</gene>
<evidence type="ECO:0000313" key="2">
    <source>
        <dbReference type="Proteomes" id="UP000242881"/>
    </source>
</evidence>
<evidence type="ECO:0000313" key="1">
    <source>
        <dbReference type="EMBL" id="PMP69840.1"/>
    </source>
</evidence>
<dbReference type="Proteomes" id="UP000242881">
    <property type="component" value="Unassembled WGS sequence"/>
</dbReference>
<dbReference type="RefSeq" id="WP_424605585.1">
    <property type="nucleotide sequence ID" value="NZ_JBNAVA010000005.1"/>
</dbReference>
<protein>
    <submittedName>
        <fullName evidence="1">Uncharacterized protein</fullName>
    </submittedName>
</protein>
<organism evidence="1 2">
    <name type="scientific">Calditerrivibrio nitroreducens</name>
    <dbReference type="NCBI Taxonomy" id="477976"/>
    <lineage>
        <taxon>Bacteria</taxon>
        <taxon>Pseudomonadati</taxon>
        <taxon>Deferribacterota</taxon>
        <taxon>Deferribacteres</taxon>
        <taxon>Deferribacterales</taxon>
        <taxon>Calditerrivibrionaceae</taxon>
    </lineage>
</organism>
<proteinExistence type="predicted"/>
<dbReference type="AlphaFoldDB" id="A0A2J6WHL9"/>